<protein>
    <recommendedName>
        <fullName evidence="1">Peptidase M28 domain-containing protein</fullName>
    </recommendedName>
</protein>
<dbReference type="GO" id="GO:0008235">
    <property type="term" value="F:metalloexopeptidase activity"/>
    <property type="evidence" value="ECO:0007669"/>
    <property type="project" value="InterPro"/>
</dbReference>
<accession>A0A0G9MSI0</accession>
<evidence type="ECO:0000313" key="3">
    <source>
        <dbReference type="Proteomes" id="UP000053070"/>
    </source>
</evidence>
<dbReference type="EMBL" id="LBHC01000001">
    <property type="protein sequence ID" value="KLE33691.1"/>
    <property type="molecule type" value="Genomic_DNA"/>
</dbReference>
<reference evidence="2 3" key="1">
    <citation type="submission" date="2015-04" db="EMBL/GenBank/DDBJ databases">
        <title>The draft genome sequence of Erythrobacr gangjinensis K7-2.</title>
        <authorList>
            <person name="Zhuang L."/>
            <person name="Liu Y."/>
            <person name="Shao Z."/>
        </authorList>
    </citation>
    <scope>NUCLEOTIDE SEQUENCE [LARGE SCALE GENOMIC DNA]</scope>
    <source>
        <strain evidence="2 3">K7-2</strain>
    </source>
</reference>
<organism evidence="2 3">
    <name type="scientific">Aurantiacibacter gangjinensis</name>
    <dbReference type="NCBI Taxonomy" id="502682"/>
    <lineage>
        <taxon>Bacteria</taxon>
        <taxon>Pseudomonadati</taxon>
        <taxon>Pseudomonadota</taxon>
        <taxon>Alphaproteobacteria</taxon>
        <taxon>Sphingomonadales</taxon>
        <taxon>Erythrobacteraceae</taxon>
        <taxon>Aurantiacibacter</taxon>
    </lineage>
</organism>
<evidence type="ECO:0000259" key="1">
    <source>
        <dbReference type="Pfam" id="PF04389"/>
    </source>
</evidence>
<dbReference type="InterPro" id="IPR045175">
    <property type="entry name" value="M28_fam"/>
</dbReference>
<dbReference type="InterPro" id="IPR007484">
    <property type="entry name" value="Peptidase_M28"/>
</dbReference>
<name>A0A0G9MSI0_9SPHN</name>
<sequence length="528" mass="56408">MAAILAFAAPVAAQVAVDRGALERDTTILADDDMEGREVGTPGYDRAADYVAGRMEELGLDPGGDEGTYFQSVPLMSVTRAEAGNTLSIEGLGELEWGEDYIVRGRAHRMGGVIEAPLVFVGYGLRMEGRDDFAGVDLQGAIAVRISGSPDGLGSEEAAHYSSNVNQRLSDEGAIGVLLLSTPAMTQRFSWNGIASVFGNRSSTTWAWPEGIGYEQGANVMATGNLSPAMSARLLEGFPFDFDDLSAAERSAERIIPSFALNRTARISFKSRAETTLTSNVIGMVRGTDPSVSGEYIVVTAHLDHVGVRETEAEGDDEIYNGALDNAVGVASMLEVARLLRADPPRRPVLFVALGAEEIGLLGSSYHARNPGLDSGELVANVNIDMPVVTYDFSDVVAFGAERSSLFPEVAAATEEYGLILSPDPQPEQGFFTRSDQYSYVTAGIPAIYLDLGLGNGGEEAQGLVFDRHYHQQSDEVDLVDFAALERLAGVNYLIARNIANMAERPVWNAGDIFAPRHSAHDGVNEGS</sequence>
<gene>
    <name evidence="2" type="ORF">AAW01_04800</name>
</gene>
<dbReference type="GO" id="GO:0006508">
    <property type="term" value="P:proteolysis"/>
    <property type="evidence" value="ECO:0007669"/>
    <property type="project" value="InterPro"/>
</dbReference>
<dbReference type="PANTHER" id="PTHR12147:SF26">
    <property type="entry name" value="PEPTIDASE M28 DOMAIN-CONTAINING PROTEIN"/>
    <property type="match status" value="1"/>
</dbReference>
<dbReference type="SUPFAM" id="SSF53187">
    <property type="entry name" value="Zn-dependent exopeptidases"/>
    <property type="match status" value="1"/>
</dbReference>
<dbReference type="Proteomes" id="UP000053070">
    <property type="component" value="Unassembled WGS sequence"/>
</dbReference>
<dbReference type="PANTHER" id="PTHR12147">
    <property type="entry name" value="METALLOPEPTIDASE M28 FAMILY MEMBER"/>
    <property type="match status" value="1"/>
</dbReference>
<dbReference type="InterPro" id="IPR046450">
    <property type="entry name" value="PA_dom_sf"/>
</dbReference>
<dbReference type="Gene3D" id="3.50.30.30">
    <property type="match status" value="1"/>
</dbReference>
<dbReference type="AlphaFoldDB" id="A0A0G9MSI0"/>
<keyword evidence="3" id="KW-1185">Reference proteome</keyword>
<dbReference type="PATRIC" id="fig|502682.8.peg.983"/>
<dbReference type="SUPFAM" id="SSF52025">
    <property type="entry name" value="PA domain"/>
    <property type="match status" value="1"/>
</dbReference>
<dbReference type="Pfam" id="PF04389">
    <property type="entry name" value="Peptidase_M28"/>
    <property type="match status" value="1"/>
</dbReference>
<evidence type="ECO:0000313" key="2">
    <source>
        <dbReference type="EMBL" id="KLE33691.1"/>
    </source>
</evidence>
<proteinExistence type="predicted"/>
<dbReference type="Gene3D" id="3.40.630.10">
    <property type="entry name" value="Zn peptidases"/>
    <property type="match status" value="1"/>
</dbReference>
<comment type="caution">
    <text evidence="2">The sequence shown here is derived from an EMBL/GenBank/DDBJ whole genome shotgun (WGS) entry which is preliminary data.</text>
</comment>
<dbReference type="STRING" id="502682.BMF35_a2386"/>
<feature type="domain" description="Peptidase M28" evidence="1">
    <location>
        <begin position="280"/>
        <end position="489"/>
    </location>
</feature>